<evidence type="ECO:0000313" key="1">
    <source>
        <dbReference type="EMBL" id="JAH26207.1"/>
    </source>
</evidence>
<proteinExistence type="predicted"/>
<accession>A0A0E9RBM4</accession>
<protein>
    <submittedName>
        <fullName evidence="1">Uncharacterized protein</fullName>
    </submittedName>
</protein>
<reference evidence="1" key="1">
    <citation type="submission" date="2014-11" db="EMBL/GenBank/DDBJ databases">
        <authorList>
            <person name="Amaro Gonzalez C."/>
        </authorList>
    </citation>
    <scope>NUCLEOTIDE SEQUENCE</scope>
</reference>
<organism evidence="1">
    <name type="scientific">Anguilla anguilla</name>
    <name type="common">European freshwater eel</name>
    <name type="synonym">Muraena anguilla</name>
    <dbReference type="NCBI Taxonomy" id="7936"/>
    <lineage>
        <taxon>Eukaryota</taxon>
        <taxon>Metazoa</taxon>
        <taxon>Chordata</taxon>
        <taxon>Craniata</taxon>
        <taxon>Vertebrata</taxon>
        <taxon>Euteleostomi</taxon>
        <taxon>Actinopterygii</taxon>
        <taxon>Neopterygii</taxon>
        <taxon>Teleostei</taxon>
        <taxon>Anguilliformes</taxon>
        <taxon>Anguillidae</taxon>
        <taxon>Anguilla</taxon>
    </lineage>
</organism>
<reference evidence="1" key="2">
    <citation type="journal article" date="2015" name="Fish Shellfish Immunol.">
        <title>Early steps in the European eel (Anguilla anguilla)-Vibrio vulnificus interaction in the gills: Role of the RtxA13 toxin.</title>
        <authorList>
            <person name="Callol A."/>
            <person name="Pajuelo D."/>
            <person name="Ebbesson L."/>
            <person name="Teles M."/>
            <person name="MacKenzie S."/>
            <person name="Amaro C."/>
        </authorList>
    </citation>
    <scope>NUCLEOTIDE SEQUENCE</scope>
</reference>
<sequence>MLLTAREKWKGQAAYVTIELVDYNKLALQLHVLFL</sequence>
<dbReference type="AlphaFoldDB" id="A0A0E9RBM4"/>
<dbReference type="EMBL" id="GBXM01082370">
    <property type="protein sequence ID" value="JAH26207.1"/>
    <property type="molecule type" value="Transcribed_RNA"/>
</dbReference>
<name>A0A0E9RBM4_ANGAN</name>